<dbReference type="PANTHER" id="PTHR24559">
    <property type="entry name" value="TRANSPOSON TY3-I GAG-POL POLYPROTEIN"/>
    <property type="match status" value="1"/>
</dbReference>
<dbReference type="InterPro" id="IPR041577">
    <property type="entry name" value="RT_RNaseH_2"/>
</dbReference>
<dbReference type="InterPro" id="IPR043502">
    <property type="entry name" value="DNA/RNA_pol_sf"/>
</dbReference>
<dbReference type="PROSITE" id="PS50158">
    <property type="entry name" value="ZF_CCHC"/>
    <property type="match status" value="1"/>
</dbReference>
<name>A0A699GJZ2_TANCI</name>
<dbReference type="GO" id="GO:0008270">
    <property type="term" value="F:zinc ion binding"/>
    <property type="evidence" value="ECO:0007669"/>
    <property type="project" value="UniProtKB-KW"/>
</dbReference>
<feature type="domain" description="CCHC-type" evidence="3">
    <location>
        <begin position="566"/>
        <end position="582"/>
    </location>
</feature>
<dbReference type="EMBL" id="BKCJ010000569">
    <property type="protein sequence ID" value="GEU34371.1"/>
    <property type="molecule type" value="Genomic_DNA"/>
</dbReference>
<feature type="compositionally biased region" description="Basic and acidic residues" evidence="2">
    <location>
        <begin position="431"/>
        <end position="446"/>
    </location>
</feature>
<feature type="region of interest" description="Disordered" evidence="2">
    <location>
        <begin position="431"/>
        <end position="452"/>
    </location>
</feature>
<keyword evidence="1" id="KW-0863">Zinc-finger</keyword>
<dbReference type="SUPFAM" id="SSF56672">
    <property type="entry name" value="DNA/RNA polymerases"/>
    <property type="match status" value="1"/>
</dbReference>
<feature type="region of interest" description="Disordered" evidence="2">
    <location>
        <begin position="90"/>
        <end position="111"/>
    </location>
</feature>
<sequence>MWDEGKVTWGGQAKGVGIVPDSTVNYTELSSPFEDLSDVGSLRVVVYGYNGLPMHPPLPDYMPDLSTHHLLITCPEQPLLVAVSPTAESPEYITESDLEEDPKEDDKDPKEDQLITLLIEIMMRRRSPMEIMASIAMMRAAAPSTYILAPPSGTPPLLTIPLPTSSTPLLIPSTNYREDVLEVTLLRQKRLCIALGPIFEVRKCSSAHTTRPTGGFRADYGFVGTLDAEIRRDPDREIGYRITNVWEDLDEIAEEIPMNDVAELGQRMTDFVTTFNRRDHARIARLMESKARASHEAWVQSMNASDMARSKVRALQTTVLVHQIEIGKLRETDCRQKTQLADILNLLKTLQNQMAALQSQQKPARDPTHPDVLKEASSSSLIWLCCSFVYSLLGIMGTTRSSPATTTTTTTPVTDAQLKALIDQGVADALEDRDADRSQNGEDNHDSGTSIRRQPPLAYECTYPDFMKCKPLYFKGTEGVVDLTQCALTWSNSHVKTVGHDVAYAMTCTNLKKKMTNKYYPRAEIKKLENTGRAYTAGSCEKKPYGGTKPLCYKCNYHHDGLCAPKCHKCNRVGHLARNCRSPINANTGKNQRGTRAGQNVFALSAEPMDTSRGSETEDKLEKKRLKDVPIVQDFPEVFLEDFSGLPPTRQVEFQIDLIPGATPIAHAPYRLDPSEIKELSDQLKELPDKGFIRLKLNKLTMKNRYPLPRIDDLFDQLQRSSIYSKIDLRSGYHQLGNKKEHEEHLKEILGLLKKEELYAKFSKCEFWIPKISKSMTKLTQKGVKFDWGKKAKAAFQLIKQKLCSAPILALPEGSEDFVVYCDASHKGLSDVLMQREKRSLQKDFGTILDMSTAYNSQTDKQSERTIQTLEDMLRAYVIDFRNGWVNHFPLIEFSYNNSYHTSIKAAPFEALYGQKCCSHVYWSEVGEA</sequence>
<evidence type="ECO:0000256" key="2">
    <source>
        <dbReference type="SAM" id="MobiDB-lite"/>
    </source>
</evidence>
<comment type="caution">
    <text evidence="4">The sequence shown here is derived from an EMBL/GenBank/DDBJ whole genome shotgun (WGS) entry which is preliminary data.</text>
</comment>
<keyword evidence="1" id="KW-0862">Zinc</keyword>
<dbReference type="GO" id="GO:0003676">
    <property type="term" value="F:nucleic acid binding"/>
    <property type="evidence" value="ECO:0007669"/>
    <property type="project" value="InterPro"/>
</dbReference>
<reference evidence="4" key="1">
    <citation type="journal article" date="2019" name="Sci. Rep.">
        <title>Draft genome of Tanacetum cinerariifolium, the natural source of mosquito coil.</title>
        <authorList>
            <person name="Yamashiro T."/>
            <person name="Shiraishi A."/>
            <person name="Satake H."/>
            <person name="Nakayama K."/>
        </authorList>
    </citation>
    <scope>NUCLEOTIDE SEQUENCE</scope>
</reference>
<dbReference type="SMART" id="SM00343">
    <property type="entry name" value="ZnF_C2HC"/>
    <property type="match status" value="1"/>
</dbReference>
<accession>A0A699GJZ2</accession>
<dbReference type="PANTHER" id="PTHR24559:SF427">
    <property type="entry name" value="RNA-DIRECTED DNA POLYMERASE"/>
    <property type="match status" value="1"/>
</dbReference>
<dbReference type="AlphaFoldDB" id="A0A699GJZ2"/>
<evidence type="ECO:0000256" key="1">
    <source>
        <dbReference type="PROSITE-ProRule" id="PRU00047"/>
    </source>
</evidence>
<gene>
    <name evidence="4" type="ORF">Tci_006349</name>
</gene>
<dbReference type="InterPro" id="IPR053134">
    <property type="entry name" value="RNA-dir_DNA_polymerase"/>
</dbReference>
<protein>
    <recommendedName>
        <fullName evidence="3">CCHC-type domain-containing protein</fullName>
    </recommendedName>
</protein>
<dbReference type="InterPro" id="IPR036397">
    <property type="entry name" value="RNaseH_sf"/>
</dbReference>
<feature type="compositionally biased region" description="Acidic residues" evidence="2">
    <location>
        <begin position="94"/>
        <end position="103"/>
    </location>
</feature>
<dbReference type="Pfam" id="PF00098">
    <property type="entry name" value="zf-CCHC"/>
    <property type="match status" value="1"/>
</dbReference>
<dbReference type="Gene3D" id="3.30.420.10">
    <property type="entry name" value="Ribonuclease H-like superfamily/Ribonuclease H"/>
    <property type="match status" value="1"/>
</dbReference>
<evidence type="ECO:0000259" key="3">
    <source>
        <dbReference type="PROSITE" id="PS50158"/>
    </source>
</evidence>
<dbReference type="InterPro" id="IPR043128">
    <property type="entry name" value="Rev_trsase/Diguanyl_cyclase"/>
</dbReference>
<dbReference type="InterPro" id="IPR001878">
    <property type="entry name" value="Znf_CCHC"/>
</dbReference>
<dbReference type="Gene3D" id="3.30.70.270">
    <property type="match status" value="2"/>
</dbReference>
<keyword evidence="1" id="KW-0479">Metal-binding</keyword>
<dbReference type="Gene3D" id="3.10.10.10">
    <property type="entry name" value="HIV Type 1 Reverse Transcriptase, subunit A, domain 1"/>
    <property type="match status" value="2"/>
</dbReference>
<proteinExistence type="predicted"/>
<dbReference type="Pfam" id="PF17919">
    <property type="entry name" value="RT_RNaseH_2"/>
    <property type="match status" value="1"/>
</dbReference>
<organism evidence="4">
    <name type="scientific">Tanacetum cinerariifolium</name>
    <name type="common">Dalmatian daisy</name>
    <name type="synonym">Chrysanthemum cinerariifolium</name>
    <dbReference type="NCBI Taxonomy" id="118510"/>
    <lineage>
        <taxon>Eukaryota</taxon>
        <taxon>Viridiplantae</taxon>
        <taxon>Streptophyta</taxon>
        <taxon>Embryophyta</taxon>
        <taxon>Tracheophyta</taxon>
        <taxon>Spermatophyta</taxon>
        <taxon>Magnoliopsida</taxon>
        <taxon>eudicotyledons</taxon>
        <taxon>Gunneridae</taxon>
        <taxon>Pentapetalae</taxon>
        <taxon>asterids</taxon>
        <taxon>campanulids</taxon>
        <taxon>Asterales</taxon>
        <taxon>Asteraceae</taxon>
        <taxon>Asteroideae</taxon>
        <taxon>Anthemideae</taxon>
        <taxon>Anthemidinae</taxon>
        <taxon>Tanacetum</taxon>
    </lineage>
</organism>
<evidence type="ECO:0000313" key="4">
    <source>
        <dbReference type="EMBL" id="GEU34371.1"/>
    </source>
</evidence>